<dbReference type="Proteomes" id="UP000003639">
    <property type="component" value="Unassembled WGS sequence"/>
</dbReference>
<sequence>MQEPIISCELHLFAPSASEKPNKSVITEPDAEPITQDNLSGRYRLLFIIYRTTACPIQRGKKKTVAGQVGSVRPFYISQWRF</sequence>
<evidence type="ECO:0000313" key="1">
    <source>
        <dbReference type="EMBL" id="EDM98869.1"/>
    </source>
</evidence>
<protein>
    <submittedName>
        <fullName evidence="1">Uncharacterized protein</fullName>
    </submittedName>
</protein>
<name>A6NZM0_9FIRM</name>
<gene>
    <name evidence="1" type="ORF">BACCAP_03672</name>
</gene>
<reference evidence="1 2" key="1">
    <citation type="submission" date="2007-04" db="EMBL/GenBank/DDBJ databases">
        <authorList>
            <person name="Fulton L."/>
            <person name="Clifton S."/>
            <person name="Fulton B."/>
            <person name="Xu J."/>
            <person name="Minx P."/>
            <person name="Pepin K.H."/>
            <person name="Johnson M."/>
            <person name="Thiruvilangam P."/>
            <person name="Bhonagiri V."/>
            <person name="Nash W.E."/>
            <person name="Mardis E.R."/>
            <person name="Wilson R.K."/>
        </authorList>
    </citation>
    <scope>NUCLEOTIDE SEQUENCE [LARGE SCALE GENOMIC DNA]</scope>
    <source>
        <strain evidence="1 2">ATCC 29799</strain>
    </source>
</reference>
<comment type="caution">
    <text evidence="1">The sequence shown here is derived from an EMBL/GenBank/DDBJ whole genome shotgun (WGS) entry which is preliminary data.</text>
</comment>
<evidence type="ECO:0000313" key="2">
    <source>
        <dbReference type="Proteomes" id="UP000003639"/>
    </source>
</evidence>
<reference evidence="1 2" key="2">
    <citation type="submission" date="2007-06" db="EMBL/GenBank/DDBJ databases">
        <title>Draft genome sequence of Pseudoflavonifractor capillosus ATCC 29799.</title>
        <authorList>
            <person name="Sudarsanam P."/>
            <person name="Ley R."/>
            <person name="Guruge J."/>
            <person name="Turnbaugh P.J."/>
            <person name="Mahowald M."/>
            <person name="Liep D."/>
            <person name="Gordon J."/>
        </authorList>
    </citation>
    <scope>NUCLEOTIDE SEQUENCE [LARGE SCALE GENOMIC DNA]</scope>
    <source>
        <strain evidence="1 2">ATCC 29799</strain>
    </source>
</reference>
<organism evidence="1 2">
    <name type="scientific">Pseudoflavonifractor capillosus ATCC 29799</name>
    <dbReference type="NCBI Taxonomy" id="411467"/>
    <lineage>
        <taxon>Bacteria</taxon>
        <taxon>Bacillati</taxon>
        <taxon>Bacillota</taxon>
        <taxon>Clostridia</taxon>
        <taxon>Eubacteriales</taxon>
        <taxon>Oscillospiraceae</taxon>
        <taxon>Pseudoflavonifractor</taxon>
    </lineage>
</organism>
<dbReference type="AlphaFoldDB" id="A6NZM0"/>
<dbReference type="STRING" id="411467.BACCAP_03672"/>
<dbReference type="EMBL" id="AAXG02000032">
    <property type="protein sequence ID" value="EDM98869.1"/>
    <property type="molecule type" value="Genomic_DNA"/>
</dbReference>
<keyword evidence="2" id="KW-1185">Reference proteome</keyword>
<proteinExistence type="predicted"/>
<accession>A6NZM0</accession>